<protein>
    <submittedName>
        <fullName evidence="1">Uncharacterized protein</fullName>
    </submittedName>
</protein>
<accession>A0A4Q1JYZ3</accession>
<organism evidence="1 2">
    <name type="scientific">Pseudoxanthomonas composti</name>
    <dbReference type="NCBI Taxonomy" id="2137479"/>
    <lineage>
        <taxon>Bacteria</taxon>
        <taxon>Pseudomonadati</taxon>
        <taxon>Pseudomonadota</taxon>
        <taxon>Gammaproteobacteria</taxon>
        <taxon>Lysobacterales</taxon>
        <taxon>Lysobacteraceae</taxon>
        <taxon>Pseudoxanthomonas</taxon>
    </lineage>
</organism>
<dbReference type="Proteomes" id="UP000289784">
    <property type="component" value="Unassembled WGS sequence"/>
</dbReference>
<dbReference type="AlphaFoldDB" id="A0A4Q1JYZ3"/>
<evidence type="ECO:0000313" key="2">
    <source>
        <dbReference type="Proteomes" id="UP000289784"/>
    </source>
</evidence>
<evidence type="ECO:0000313" key="1">
    <source>
        <dbReference type="EMBL" id="RXR08289.1"/>
    </source>
</evidence>
<reference evidence="1 2" key="1">
    <citation type="submission" date="2019-01" db="EMBL/GenBank/DDBJ databases">
        <title>Pseudoxanthomonas composti sp. nov., isolated from compost.</title>
        <authorList>
            <person name="Yang G."/>
        </authorList>
    </citation>
    <scope>NUCLEOTIDE SEQUENCE [LARGE SCALE GENOMIC DNA]</scope>
    <source>
        <strain evidence="1 2">GSS15</strain>
    </source>
</reference>
<dbReference type="RefSeq" id="WP_129469181.1">
    <property type="nucleotide sequence ID" value="NZ_SAWZ01000001.1"/>
</dbReference>
<name>A0A4Q1JYZ3_9GAMM</name>
<gene>
    <name evidence="1" type="ORF">EPA99_00180</name>
</gene>
<dbReference type="EMBL" id="SAWZ01000001">
    <property type="protein sequence ID" value="RXR08289.1"/>
    <property type="molecule type" value="Genomic_DNA"/>
</dbReference>
<sequence length="265" mass="27678">MPLNTLLIRARHGAATAVLLSVSPCALVLVCAAPVAMAAAGIEAHRLCPQIEPRPGHLLPSICYAGVPCVVGLRGDALEGVVAASAVARGQRMVIGARLLSSGSGGPAPATHCVPDAPLPYVAVHLPAIDQPGDYTLVLHRSAVFGLPRADAVLPLRILASHGFLNPRQAEASERARLGEDRVFTFAGHGLGGLRLRADAAALVGGQDPPGTDVRWLSPDQTQVRIRLLPRQAGPLALDRVFEFIGAGESPVNRDLGWPVIEVRP</sequence>
<proteinExistence type="predicted"/>
<comment type="caution">
    <text evidence="1">The sequence shown here is derived from an EMBL/GenBank/DDBJ whole genome shotgun (WGS) entry which is preliminary data.</text>
</comment>
<keyword evidence="2" id="KW-1185">Reference proteome</keyword>